<keyword evidence="7" id="KW-1185">Reference proteome</keyword>
<dbReference type="AlphaFoldDB" id="A0A1E2ZZT3"/>
<reference evidence="3 6" key="3">
    <citation type="submission" date="2016-08" db="EMBL/GenBank/DDBJ databases">
        <authorList>
            <person name="Seilhamer J.J."/>
        </authorList>
    </citation>
    <scope>NUCLEOTIDE SEQUENCE [LARGE SCALE GENOMIC DNA]</scope>
    <source>
        <strain evidence="3 6">NML150140-1</strain>
    </source>
</reference>
<dbReference type="Proteomes" id="UP000094067">
    <property type="component" value="Unassembled WGS sequence"/>
</dbReference>
<dbReference type="EMBL" id="MEHD01000027">
    <property type="protein sequence ID" value="ODR53243.1"/>
    <property type="molecule type" value="Genomic_DNA"/>
</dbReference>
<sequence>MPFTMIHLHVAMRAAGSKTEKKEEFLLGSIAPDAVHYLPDYTSSYKCRSHLLPDGIPWGTCEGRNNELWEENIRKFVIQWAGVVEKDFILGYAVHLLTDLFNNVHVWTPLRSGGLVDTSQGMESVYHRESVRMNTYLTCQMTEQDGFREALEKAEPLSIPGIIGIPEIMKMRQHDLAFMYESKEVPDIHMNQYCTLEKTEWLIREASDYASKVLEL</sequence>
<evidence type="ECO:0000313" key="5">
    <source>
        <dbReference type="Proteomes" id="UP000094067"/>
    </source>
</evidence>
<dbReference type="RefSeq" id="WP_069155244.1">
    <property type="nucleotide sequence ID" value="NZ_DAWDRA010000025.1"/>
</dbReference>
<dbReference type="OrthoDB" id="9810012at2"/>
<organism evidence="2 5">
    <name type="scientific">Eisenbergiella tayi</name>
    <dbReference type="NCBI Taxonomy" id="1432052"/>
    <lineage>
        <taxon>Bacteria</taxon>
        <taxon>Bacillati</taxon>
        <taxon>Bacillota</taxon>
        <taxon>Clostridia</taxon>
        <taxon>Lachnospirales</taxon>
        <taxon>Lachnospiraceae</taxon>
        <taxon>Eisenbergiella</taxon>
    </lineage>
</organism>
<evidence type="ECO:0000259" key="1">
    <source>
        <dbReference type="Pfam" id="PF00882"/>
    </source>
</evidence>
<dbReference type="Pfam" id="PF00882">
    <property type="entry name" value="Zn_dep_PLPC"/>
    <property type="match status" value="1"/>
</dbReference>
<feature type="domain" description="Phospholipase C/D" evidence="1">
    <location>
        <begin position="1"/>
        <end position="114"/>
    </location>
</feature>
<proteinExistence type="predicted"/>
<reference evidence="4 7" key="2">
    <citation type="submission" date="2016-08" db="EMBL/GenBank/DDBJ databases">
        <title>Characterization of Isolates of Eisenbergiella tayi Derived from Blood Cultures, Using Whole Genome Sequencing.</title>
        <authorList>
            <person name="Bernier A.-M."/>
            <person name="Burdz T."/>
            <person name="Wiebe D."/>
            <person name="Bernard K."/>
        </authorList>
    </citation>
    <scope>NUCLEOTIDE SEQUENCE [LARGE SCALE GENOMIC DNA]</scope>
    <source>
        <strain evidence="4 7">NML120146</strain>
    </source>
</reference>
<evidence type="ECO:0000313" key="7">
    <source>
        <dbReference type="Proteomes" id="UP000094869"/>
    </source>
</evidence>
<dbReference type="EMBL" id="MEHA01000039">
    <property type="protein sequence ID" value="ODR42159.1"/>
    <property type="molecule type" value="Genomic_DNA"/>
</dbReference>
<dbReference type="InterPro" id="IPR029002">
    <property type="entry name" value="PLPC/GPLD1"/>
</dbReference>
<evidence type="ECO:0000313" key="2">
    <source>
        <dbReference type="EMBL" id="ODM02013.1"/>
    </source>
</evidence>
<accession>A0A1E2ZZT3</accession>
<name>A0A1E2ZZT3_9FIRM</name>
<dbReference type="EMBL" id="MCGH01000005">
    <property type="protein sequence ID" value="ODM02013.1"/>
    <property type="molecule type" value="Genomic_DNA"/>
</dbReference>
<evidence type="ECO:0000313" key="4">
    <source>
        <dbReference type="EMBL" id="ODR53243.1"/>
    </source>
</evidence>
<evidence type="ECO:0000313" key="6">
    <source>
        <dbReference type="Proteomes" id="UP000094271"/>
    </source>
</evidence>
<comment type="caution">
    <text evidence="2">The sequence shown here is derived from an EMBL/GenBank/DDBJ whole genome shotgun (WGS) entry which is preliminary data.</text>
</comment>
<evidence type="ECO:0000313" key="3">
    <source>
        <dbReference type="EMBL" id="ODR42159.1"/>
    </source>
</evidence>
<dbReference type="Proteomes" id="UP000094271">
    <property type="component" value="Unassembled WGS sequence"/>
</dbReference>
<protein>
    <recommendedName>
        <fullName evidence="1">Phospholipase C/D domain-containing protein</fullName>
    </recommendedName>
</protein>
<gene>
    <name evidence="3" type="ORF">BEI59_31965</name>
    <name evidence="2" type="ORF">BEI61_06012</name>
    <name evidence="4" type="ORF">BEI63_18940</name>
</gene>
<reference evidence="2 5" key="1">
    <citation type="submission" date="2016-07" db="EMBL/GenBank/DDBJ databases">
        <title>Characterization of isolates of Eisenbergiella tayi derived from blood cultures, using whole genome sequencing.</title>
        <authorList>
            <person name="Burdz T."/>
            <person name="Wiebe D."/>
            <person name="Huynh C."/>
            <person name="Bernard K."/>
        </authorList>
    </citation>
    <scope>NUCLEOTIDE SEQUENCE [LARGE SCALE GENOMIC DNA]</scope>
    <source>
        <strain evidence="2 5">NML 110608</strain>
    </source>
</reference>
<dbReference type="Proteomes" id="UP000094869">
    <property type="component" value="Unassembled WGS sequence"/>
</dbReference>